<organism evidence="14 15">
    <name type="scientific">Sulfurospirillum tamanense</name>
    <dbReference type="NCBI Taxonomy" id="2813362"/>
    <lineage>
        <taxon>Bacteria</taxon>
        <taxon>Pseudomonadati</taxon>
        <taxon>Campylobacterota</taxon>
        <taxon>Epsilonproteobacteria</taxon>
        <taxon>Campylobacterales</taxon>
        <taxon>Sulfurospirillaceae</taxon>
        <taxon>Sulfurospirillum</taxon>
    </lineage>
</organism>
<comment type="caution">
    <text evidence="14">The sequence shown here is derived from an EMBL/GenBank/DDBJ whole genome shotgun (WGS) entry which is preliminary data.</text>
</comment>
<dbReference type="PANTHER" id="PTHR33202:SF2">
    <property type="entry name" value="FERRIC UPTAKE REGULATION PROTEIN"/>
    <property type="match status" value="1"/>
</dbReference>
<evidence type="ECO:0000256" key="4">
    <source>
        <dbReference type="ARBA" id="ARBA00011738"/>
    </source>
</evidence>
<comment type="similarity">
    <text evidence="3">Belongs to the Fur family.</text>
</comment>
<dbReference type="Gene3D" id="3.30.1490.190">
    <property type="match status" value="1"/>
</dbReference>
<comment type="subcellular location">
    <subcellularLocation>
        <location evidence="2">Cytoplasm</location>
    </subcellularLocation>
</comment>
<evidence type="ECO:0000256" key="7">
    <source>
        <dbReference type="ARBA" id="ARBA00022491"/>
    </source>
</evidence>
<gene>
    <name evidence="14" type="ORF">JWV37_02560</name>
</gene>
<keyword evidence="9" id="KW-0862">Zinc</keyword>
<keyword evidence="10" id="KW-0408">Iron</keyword>
<dbReference type="PANTHER" id="PTHR33202">
    <property type="entry name" value="ZINC UPTAKE REGULATION PROTEIN"/>
    <property type="match status" value="1"/>
</dbReference>
<keyword evidence="6" id="KW-0963">Cytoplasm</keyword>
<dbReference type="SUPFAM" id="SSF46785">
    <property type="entry name" value="Winged helix' DNA-binding domain"/>
    <property type="match status" value="1"/>
</dbReference>
<evidence type="ECO:0000256" key="8">
    <source>
        <dbReference type="ARBA" id="ARBA00022723"/>
    </source>
</evidence>
<keyword evidence="15" id="KW-1185">Reference proteome</keyword>
<evidence type="ECO:0000313" key="14">
    <source>
        <dbReference type="EMBL" id="MBN2963649.1"/>
    </source>
</evidence>
<dbReference type="EMBL" id="JAFHKK010000003">
    <property type="protein sequence ID" value="MBN2963649.1"/>
    <property type="molecule type" value="Genomic_DNA"/>
</dbReference>
<dbReference type="Pfam" id="PF01475">
    <property type="entry name" value="FUR"/>
    <property type="match status" value="1"/>
</dbReference>
<dbReference type="RefSeq" id="WP_205458084.1">
    <property type="nucleotide sequence ID" value="NZ_JAFHKK010000003.1"/>
</dbReference>
<dbReference type="CDD" id="cd07153">
    <property type="entry name" value="Fur_like"/>
    <property type="match status" value="1"/>
</dbReference>
<evidence type="ECO:0000256" key="12">
    <source>
        <dbReference type="ARBA" id="ARBA00023125"/>
    </source>
</evidence>
<dbReference type="InterPro" id="IPR002481">
    <property type="entry name" value="FUR"/>
</dbReference>
<name>A0ABS2WPS6_9BACT</name>
<keyword evidence="13" id="KW-0804">Transcription</keyword>
<comment type="function">
    <text evidence="1">Acts as a global negative controlling element, employing Fe(2+) as a cofactor to bind the operator of the repressed genes.</text>
</comment>
<reference evidence="14" key="1">
    <citation type="submission" date="2021-02" db="EMBL/GenBank/DDBJ databases">
        <title>Sulfurospirillum tamanensis sp. nov.</title>
        <authorList>
            <person name="Frolova A."/>
            <person name="Merkel A."/>
            <person name="Slobodkin A."/>
        </authorList>
    </citation>
    <scope>NUCLEOTIDE SEQUENCE</scope>
    <source>
        <strain evidence="14">T05b</strain>
    </source>
</reference>
<evidence type="ECO:0000256" key="10">
    <source>
        <dbReference type="ARBA" id="ARBA00023004"/>
    </source>
</evidence>
<keyword evidence="8" id="KW-0479">Metal-binding</keyword>
<evidence type="ECO:0000256" key="9">
    <source>
        <dbReference type="ARBA" id="ARBA00022833"/>
    </source>
</evidence>
<evidence type="ECO:0000256" key="11">
    <source>
        <dbReference type="ARBA" id="ARBA00023015"/>
    </source>
</evidence>
<reference evidence="14" key="2">
    <citation type="submission" date="2021-02" db="EMBL/GenBank/DDBJ databases">
        <authorList>
            <person name="Merkel A.Y."/>
        </authorList>
    </citation>
    <scope>NUCLEOTIDE SEQUENCE</scope>
    <source>
        <strain evidence="14">T05b</strain>
    </source>
</reference>
<evidence type="ECO:0000256" key="13">
    <source>
        <dbReference type="ARBA" id="ARBA00023163"/>
    </source>
</evidence>
<dbReference type="InterPro" id="IPR036390">
    <property type="entry name" value="WH_DNA-bd_sf"/>
</dbReference>
<evidence type="ECO:0000256" key="3">
    <source>
        <dbReference type="ARBA" id="ARBA00007957"/>
    </source>
</evidence>
<keyword evidence="7" id="KW-0678">Repressor</keyword>
<keyword evidence="12" id="KW-0238">DNA-binding</keyword>
<dbReference type="InterPro" id="IPR043135">
    <property type="entry name" value="Fur_C"/>
</dbReference>
<evidence type="ECO:0000256" key="6">
    <source>
        <dbReference type="ARBA" id="ARBA00022490"/>
    </source>
</evidence>
<accession>A0ABS2WPS6</accession>
<evidence type="ECO:0000256" key="5">
    <source>
        <dbReference type="ARBA" id="ARBA00020910"/>
    </source>
</evidence>
<proteinExistence type="inferred from homology"/>
<sequence>MTIENMEYDTLLDRFKEVLKINNLKFTKQREVVLKTLYNHHEHFTPEHLYLLIKDKYGSLNVGIATVYRTLNLLEEAEMVTSITFGSQGKRFELATKPHHDHMICRSCGAITEFEDALIEKRQEAIAKEHGFKLTNHLMQLYGVCKTCKK</sequence>
<evidence type="ECO:0000256" key="1">
    <source>
        <dbReference type="ARBA" id="ARBA00002997"/>
    </source>
</evidence>
<dbReference type="Gene3D" id="1.10.10.10">
    <property type="entry name" value="Winged helix-like DNA-binding domain superfamily/Winged helix DNA-binding domain"/>
    <property type="match status" value="1"/>
</dbReference>
<comment type="subunit">
    <text evidence="4">Homodimer.</text>
</comment>
<evidence type="ECO:0000256" key="2">
    <source>
        <dbReference type="ARBA" id="ARBA00004496"/>
    </source>
</evidence>
<dbReference type="Proteomes" id="UP000703590">
    <property type="component" value="Unassembled WGS sequence"/>
</dbReference>
<dbReference type="InterPro" id="IPR036388">
    <property type="entry name" value="WH-like_DNA-bd_sf"/>
</dbReference>
<keyword evidence="11" id="KW-0805">Transcription regulation</keyword>
<evidence type="ECO:0000313" key="15">
    <source>
        <dbReference type="Proteomes" id="UP000703590"/>
    </source>
</evidence>
<protein>
    <recommendedName>
        <fullName evidence="5">Ferric uptake regulation protein</fullName>
    </recommendedName>
</protein>